<dbReference type="Proteomes" id="UP000266272">
    <property type="component" value="Unassembled WGS sequence"/>
</dbReference>
<dbReference type="FunFam" id="1.20.1250.20:FF:000011">
    <property type="entry name" value="MFS multidrug transporter, putative"/>
    <property type="match status" value="1"/>
</dbReference>
<dbReference type="PROSITE" id="PS50850">
    <property type="entry name" value="MFS"/>
    <property type="match status" value="1"/>
</dbReference>
<protein>
    <submittedName>
        <fullName evidence="9">Mfs multidrug transporter</fullName>
    </submittedName>
</protein>
<dbReference type="GO" id="GO:0016020">
    <property type="term" value="C:membrane"/>
    <property type="evidence" value="ECO:0007669"/>
    <property type="project" value="UniProtKB-SubCell"/>
</dbReference>
<dbReference type="STRING" id="490622.A0A395NR31"/>
<name>A0A395NR31_TRIAR</name>
<keyword evidence="4 7" id="KW-0472">Membrane</keyword>
<dbReference type="SUPFAM" id="SSF103473">
    <property type="entry name" value="MFS general substrate transporter"/>
    <property type="match status" value="1"/>
</dbReference>
<comment type="subcellular location">
    <subcellularLocation>
        <location evidence="1">Membrane</location>
        <topology evidence="1">Multi-pass membrane protein</topology>
    </subcellularLocation>
</comment>
<dbReference type="AlphaFoldDB" id="A0A395NR31"/>
<feature type="transmembrane region" description="Helical" evidence="7">
    <location>
        <begin position="506"/>
        <end position="527"/>
    </location>
</feature>
<feature type="transmembrane region" description="Helical" evidence="7">
    <location>
        <begin position="285"/>
        <end position="307"/>
    </location>
</feature>
<feature type="compositionally biased region" description="Polar residues" evidence="6">
    <location>
        <begin position="1"/>
        <end position="20"/>
    </location>
</feature>
<feature type="domain" description="Major facilitator superfamily (MFS) profile" evidence="8">
    <location>
        <begin position="132"/>
        <end position="567"/>
    </location>
</feature>
<dbReference type="Gene3D" id="1.20.1250.20">
    <property type="entry name" value="MFS general substrate transporter like domains"/>
    <property type="match status" value="1"/>
</dbReference>
<feature type="transmembrane region" description="Helical" evidence="7">
    <location>
        <begin position="170"/>
        <end position="190"/>
    </location>
</feature>
<feature type="compositionally biased region" description="Basic and acidic residues" evidence="6">
    <location>
        <begin position="21"/>
        <end position="41"/>
    </location>
</feature>
<organism evidence="9 10">
    <name type="scientific">Trichoderma arundinaceum</name>
    <dbReference type="NCBI Taxonomy" id="490622"/>
    <lineage>
        <taxon>Eukaryota</taxon>
        <taxon>Fungi</taxon>
        <taxon>Dikarya</taxon>
        <taxon>Ascomycota</taxon>
        <taxon>Pezizomycotina</taxon>
        <taxon>Sordariomycetes</taxon>
        <taxon>Hypocreomycetidae</taxon>
        <taxon>Hypocreales</taxon>
        <taxon>Hypocreaceae</taxon>
        <taxon>Trichoderma</taxon>
    </lineage>
</organism>
<feature type="transmembrane region" description="Helical" evidence="7">
    <location>
        <begin position="370"/>
        <end position="390"/>
    </location>
</feature>
<dbReference type="PANTHER" id="PTHR23502">
    <property type="entry name" value="MAJOR FACILITATOR SUPERFAMILY"/>
    <property type="match status" value="1"/>
</dbReference>
<keyword evidence="10" id="KW-1185">Reference proteome</keyword>
<accession>A0A395NR31</accession>
<feature type="transmembrane region" description="Helical" evidence="7">
    <location>
        <begin position="402"/>
        <end position="421"/>
    </location>
</feature>
<evidence type="ECO:0000256" key="3">
    <source>
        <dbReference type="ARBA" id="ARBA00022989"/>
    </source>
</evidence>
<feature type="transmembrane region" description="Helical" evidence="7">
    <location>
        <begin position="130"/>
        <end position="150"/>
    </location>
</feature>
<evidence type="ECO:0000256" key="5">
    <source>
        <dbReference type="ARBA" id="ARBA00023180"/>
    </source>
</evidence>
<keyword evidence="5" id="KW-0325">Glycoprotein</keyword>
<evidence type="ECO:0000256" key="1">
    <source>
        <dbReference type="ARBA" id="ARBA00004141"/>
    </source>
</evidence>
<dbReference type="GO" id="GO:0022857">
    <property type="term" value="F:transmembrane transporter activity"/>
    <property type="evidence" value="ECO:0007669"/>
    <property type="project" value="InterPro"/>
</dbReference>
<gene>
    <name evidence="9" type="ORF">TARUN_3823</name>
</gene>
<evidence type="ECO:0000256" key="6">
    <source>
        <dbReference type="SAM" id="MobiDB-lite"/>
    </source>
</evidence>
<dbReference type="CDD" id="cd17323">
    <property type="entry name" value="MFS_Tpo1_MDR_like"/>
    <property type="match status" value="1"/>
</dbReference>
<dbReference type="InterPro" id="IPR036259">
    <property type="entry name" value="MFS_trans_sf"/>
</dbReference>
<evidence type="ECO:0000259" key="8">
    <source>
        <dbReference type="PROSITE" id="PS50850"/>
    </source>
</evidence>
<proteinExistence type="predicted"/>
<feature type="transmembrane region" description="Helical" evidence="7">
    <location>
        <begin position="448"/>
        <end position="467"/>
    </location>
</feature>
<dbReference type="PANTHER" id="PTHR23502:SF60">
    <property type="entry name" value="MAJOR FACILITATOR SUPERFAMILY (MFS) PROFILE DOMAIN-CONTAINING PROTEIN-RELATED"/>
    <property type="match status" value="1"/>
</dbReference>
<evidence type="ECO:0000313" key="9">
    <source>
        <dbReference type="EMBL" id="RFU78383.1"/>
    </source>
</evidence>
<feature type="region of interest" description="Disordered" evidence="6">
    <location>
        <begin position="1"/>
        <end position="117"/>
    </location>
</feature>
<feature type="transmembrane region" description="Helical" evidence="7">
    <location>
        <begin position="539"/>
        <end position="562"/>
    </location>
</feature>
<dbReference type="InterPro" id="IPR020846">
    <property type="entry name" value="MFS_dom"/>
</dbReference>
<keyword evidence="3 7" id="KW-1133">Transmembrane helix</keyword>
<evidence type="ECO:0000256" key="7">
    <source>
        <dbReference type="SAM" id="Phobius"/>
    </source>
</evidence>
<evidence type="ECO:0000313" key="10">
    <source>
        <dbReference type="Proteomes" id="UP000266272"/>
    </source>
</evidence>
<feature type="transmembrane region" description="Helical" evidence="7">
    <location>
        <begin position="473"/>
        <end position="494"/>
    </location>
</feature>
<dbReference type="Pfam" id="PF07690">
    <property type="entry name" value="MFS_1"/>
    <property type="match status" value="1"/>
</dbReference>
<feature type="transmembrane region" description="Helical" evidence="7">
    <location>
        <begin position="197"/>
        <end position="218"/>
    </location>
</feature>
<feature type="transmembrane region" description="Helical" evidence="7">
    <location>
        <begin position="224"/>
        <end position="246"/>
    </location>
</feature>
<sequence length="574" mass="62644">MSGPTPESKSPAEITSTASHQSEDHEKHDEKSNLDSEKHEYSATLSDSSEEDDSSTINQSERGLPLSRGQSLARSVSEVRDGIQNQRDLELGDDVVEKSPTVHPDDPNLVKWNGPDDPENPKNWVHSRKWAAVFCISCFTLISPVASSMVAPGLPQISKDLHITEEIESALVLSIFVAAYAVGPLVWGPLSEMYGRVIIVQVSNFWFLLFNLGCGLAKTEAQMFVFRFLSGIGGSAPLAIGGGLLGDLFTAEERGKAMSIYSLMPLLGPALGPIAGGWVTDRTTWRWVFYSTTIACGVIQTAGLFFLQETYAPVLLQRKKAALIKETGNTNLVTEYDNPDRTVLQTWVTALTRPFRLLATQPIVQVMSLYMMYLYGLTYLILSTFATLWAEEYHENPGIAGLNYLSLGLGFFLGAQICAPLQDRIYAALKRRYVPDGGPGRPEFRVPMLIPGAIIMPIGILIYSWTAEKHTHWIGPNIGAVVFGCGIIIGFQCIQGYMVDSYTRYAASAVGAVTVLRSLAGFGFPLFAPTMYNKLGYGIGGTVLAAVAIGIGWPSPIFLWFYGPKLRAASKFAA</sequence>
<keyword evidence="2 7" id="KW-0812">Transmembrane</keyword>
<evidence type="ECO:0000256" key="4">
    <source>
        <dbReference type="ARBA" id="ARBA00023136"/>
    </source>
</evidence>
<feature type="transmembrane region" description="Helical" evidence="7">
    <location>
        <begin position="258"/>
        <end position="279"/>
    </location>
</feature>
<comment type="caution">
    <text evidence="9">The sequence shown here is derived from an EMBL/GenBank/DDBJ whole genome shotgun (WGS) entry which is preliminary data.</text>
</comment>
<dbReference type="InterPro" id="IPR011701">
    <property type="entry name" value="MFS"/>
</dbReference>
<evidence type="ECO:0000256" key="2">
    <source>
        <dbReference type="ARBA" id="ARBA00022692"/>
    </source>
</evidence>
<dbReference type="OrthoDB" id="6770063at2759"/>
<dbReference type="EMBL" id="PXOA01000214">
    <property type="protein sequence ID" value="RFU78383.1"/>
    <property type="molecule type" value="Genomic_DNA"/>
</dbReference>
<reference evidence="9 10" key="1">
    <citation type="journal article" date="2018" name="PLoS Pathog.">
        <title>Evolution of structural diversity of trichothecenes, a family of toxins produced by plant pathogenic and entomopathogenic fungi.</title>
        <authorList>
            <person name="Proctor R.H."/>
            <person name="McCormick S.P."/>
            <person name="Kim H.S."/>
            <person name="Cardoza R.E."/>
            <person name="Stanley A.M."/>
            <person name="Lindo L."/>
            <person name="Kelly A."/>
            <person name="Brown D.W."/>
            <person name="Lee T."/>
            <person name="Vaughan M.M."/>
            <person name="Alexander N.J."/>
            <person name="Busman M."/>
            <person name="Gutierrez S."/>
        </authorList>
    </citation>
    <scope>NUCLEOTIDE SEQUENCE [LARGE SCALE GENOMIC DNA]</scope>
    <source>
        <strain evidence="9 10">IBT 40837</strain>
    </source>
</reference>